<sequence>MGVENEELHADVFVGADDTPEYTDEELTLPEKTFSDDEPADESGNDGGGDSHEEPAGSEETGDKPADDKPEDEADPTPAEEAGESEEAEPEAAPKKPITIPKERLDRELNRNRNLQKQLDEMKAQLEQQQATPEKQATPEAPQLDIPDPKAMMDAFMAGDGDKFNEMYTKSMQAVAAAARDQALAQTKEAAPSVYTEQQRQQRFQQAAAEVEDAYPFLKEGEDGFDADLVDTVNTFTDRYIQSGYEPDDALRAATDKVLRIEKPELFVEKPAPQPEKQQQVREQRMNIDKKIAAAEAQGPAVEKGQIESPPPLDFANMSEDEFDQLSDKQLDDYFAWSRKQKGL</sequence>
<evidence type="ECO:0000313" key="2">
    <source>
        <dbReference type="EMBL" id="GAA4647911.1"/>
    </source>
</evidence>
<feature type="compositionally biased region" description="Basic and acidic residues" evidence="1">
    <location>
        <begin position="101"/>
        <end position="111"/>
    </location>
</feature>
<organism evidence="2 3">
    <name type="scientific">Kistimonas scapharcae</name>
    <dbReference type="NCBI Taxonomy" id="1036133"/>
    <lineage>
        <taxon>Bacteria</taxon>
        <taxon>Pseudomonadati</taxon>
        <taxon>Pseudomonadota</taxon>
        <taxon>Gammaproteobacteria</taxon>
        <taxon>Oceanospirillales</taxon>
        <taxon>Endozoicomonadaceae</taxon>
        <taxon>Kistimonas</taxon>
    </lineage>
</organism>
<reference evidence="3" key="1">
    <citation type="journal article" date="2019" name="Int. J. Syst. Evol. Microbiol.">
        <title>The Global Catalogue of Microorganisms (GCM) 10K type strain sequencing project: providing services to taxonomists for standard genome sequencing and annotation.</title>
        <authorList>
            <consortium name="The Broad Institute Genomics Platform"/>
            <consortium name="The Broad Institute Genome Sequencing Center for Infectious Disease"/>
            <person name="Wu L."/>
            <person name="Ma J."/>
        </authorList>
    </citation>
    <scope>NUCLEOTIDE SEQUENCE [LARGE SCALE GENOMIC DNA]</scope>
    <source>
        <strain evidence="3">JCM 17805</strain>
    </source>
</reference>
<dbReference type="RefSeq" id="WP_345192887.1">
    <property type="nucleotide sequence ID" value="NZ_BAABFL010000013.1"/>
</dbReference>
<dbReference type="EMBL" id="BAABFL010000013">
    <property type="protein sequence ID" value="GAA4647911.1"/>
    <property type="molecule type" value="Genomic_DNA"/>
</dbReference>
<name>A0ABP8UWI4_9GAMM</name>
<proteinExistence type="predicted"/>
<evidence type="ECO:0000313" key="3">
    <source>
        <dbReference type="Proteomes" id="UP001500604"/>
    </source>
</evidence>
<evidence type="ECO:0000256" key="1">
    <source>
        <dbReference type="SAM" id="MobiDB-lite"/>
    </source>
</evidence>
<comment type="caution">
    <text evidence="2">The sequence shown here is derived from an EMBL/GenBank/DDBJ whole genome shotgun (WGS) entry which is preliminary data.</text>
</comment>
<feature type="compositionally biased region" description="Basic and acidic residues" evidence="1">
    <location>
        <begin position="49"/>
        <end position="68"/>
    </location>
</feature>
<feature type="compositionally biased region" description="Acidic residues" evidence="1">
    <location>
        <begin position="81"/>
        <end position="90"/>
    </location>
</feature>
<feature type="compositionally biased region" description="Basic and acidic residues" evidence="1">
    <location>
        <begin position="1"/>
        <end position="10"/>
    </location>
</feature>
<dbReference type="Proteomes" id="UP001500604">
    <property type="component" value="Unassembled WGS sequence"/>
</dbReference>
<feature type="region of interest" description="Disordered" evidence="1">
    <location>
        <begin position="294"/>
        <end position="318"/>
    </location>
</feature>
<accession>A0ABP8UWI4</accession>
<feature type="compositionally biased region" description="Acidic residues" evidence="1">
    <location>
        <begin position="18"/>
        <end position="28"/>
    </location>
</feature>
<feature type="region of interest" description="Disordered" evidence="1">
    <location>
        <begin position="1"/>
        <end position="148"/>
    </location>
</feature>
<feature type="compositionally biased region" description="Polar residues" evidence="1">
    <location>
        <begin position="126"/>
        <end position="135"/>
    </location>
</feature>
<keyword evidence="3" id="KW-1185">Reference proteome</keyword>
<protein>
    <submittedName>
        <fullName evidence="2">Uncharacterized protein</fullName>
    </submittedName>
</protein>
<gene>
    <name evidence="2" type="ORF">GCM10023116_01730</name>
</gene>